<evidence type="ECO:0000313" key="2">
    <source>
        <dbReference type="Proteomes" id="UP000813423"/>
    </source>
</evidence>
<dbReference type="EMBL" id="JAIBSC010000175">
    <property type="protein sequence ID" value="KAH1893700.1"/>
    <property type="molecule type" value="Genomic_DNA"/>
</dbReference>
<dbReference type="Proteomes" id="UP000813423">
    <property type="component" value="Unassembled WGS sequence"/>
</dbReference>
<sequence length="298" mass="34168">MSYPSIRFHTGKDVSFGWRESCTALSAEMLQALLLESRLIVTTIETELRRRNQEPHQNSKLDICRRNLQKTANAIRVRKRLGERGVEQAKSLHGLFTGEQSDRFLKTYREFLEDVARQCGPESALLCHIGLGKHRVTNLKSEDRVNLLQILKDEYRSLSSDELKCLAESYHVRQLMESRPRSLPLIPQKRAWEETQIAAIPPVAGEREYCLFSFMRRSKIVELPEPFRSGMARSSLWKKEEERGGLAVTNCLSMYLPETAYEDAFFVARIGYEDGFVISNIFGLGDPEVPDLNGTRPE</sequence>
<evidence type="ECO:0000313" key="1">
    <source>
        <dbReference type="EMBL" id="KAH1893700.1"/>
    </source>
</evidence>
<name>A0A9P8NBL3_ASPFM</name>
<gene>
    <name evidence="1" type="ORF">KXV57_002759</name>
</gene>
<dbReference type="AlphaFoldDB" id="A0A9P8NBL3"/>
<accession>A0A9P8NBL3</accession>
<proteinExistence type="predicted"/>
<reference evidence="1" key="1">
    <citation type="submission" date="2021-08" db="EMBL/GenBank/DDBJ databases">
        <title>Global Aspergillus fumigatus from environmental and clinical sources.</title>
        <authorList>
            <person name="Barber A."/>
            <person name="Sae-Ong T."/>
        </authorList>
    </citation>
    <scope>NUCLEOTIDE SEQUENCE</scope>
    <source>
        <strain evidence="1">NRZ-2016-071</strain>
    </source>
</reference>
<protein>
    <submittedName>
        <fullName evidence="1">Uncharacterized protein</fullName>
    </submittedName>
</protein>
<comment type="caution">
    <text evidence="1">The sequence shown here is derived from an EMBL/GenBank/DDBJ whole genome shotgun (WGS) entry which is preliminary data.</text>
</comment>
<organism evidence="1 2">
    <name type="scientific">Aspergillus fumigatus</name>
    <name type="common">Neosartorya fumigata</name>
    <dbReference type="NCBI Taxonomy" id="746128"/>
    <lineage>
        <taxon>Eukaryota</taxon>
        <taxon>Fungi</taxon>
        <taxon>Dikarya</taxon>
        <taxon>Ascomycota</taxon>
        <taxon>Pezizomycotina</taxon>
        <taxon>Eurotiomycetes</taxon>
        <taxon>Eurotiomycetidae</taxon>
        <taxon>Eurotiales</taxon>
        <taxon>Aspergillaceae</taxon>
        <taxon>Aspergillus</taxon>
        <taxon>Aspergillus subgen. Fumigati</taxon>
    </lineage>
</organism>